<dbReference type="EMBL" id="SACY01000001">
    <property type="protein sequence ID" value="RVU26476.1"/>
    <property type="molecule type" value="Genomic_DNA"/>
</dbReference>
<comment type="similarity">
    <text evidence="1">Belongs to the Rv0495c family.</text>
</comment>
<dbReference type="InterPro" id="IPR021458">
    <property type="entry name" value="Rv0495c"/>
</dbReference>
<keyword evidence="3" id="KW-1185">Reference proteome</keyword>
<sequence length="188" mass="21617">MYLIDDTVITSDISQEFFVCDLSKCKGACCIEGDLGAPLEEEELEIIDRIQADIEPYLSEIGKEEIKKQGTWVRDEDGDYSTPIIKGRECVYAIYDDKGYLKCAIEQAYLDGKVDFQKPISCHLYPIRVSKLAEFKAVNYERWSICSDACSHGKSLGVPLYKFLKTPLIRKFGEKWYEELEREIVNEL</sequence>
<dbReference type="AlphaFoldDB" id="A0A437PW49"/>
<organism evidence="2 3">
    <name type="scientific">Sandaracinomonas limnophila</name>
    <dbReference type="NCBI Taxonomy" id="1862386"/>
    <lineage>
        <taxon>Bacteria</taxon>
        <taxon>Pseudomonadati</taxon>
        <taxon>Bacteroidota</taxon>
        <taxon>Cytophagia</taxon>
        <taxon>Cytophagales</taxon>
        <taxon>Flectobacillaceae</taxon>
        <taxon>Sandaracinomonas</taxon>
    </lineage>
</organism>
<proteinExistence type="inferred from homology"/>
<gene>
    <name evidence="2" type="ORF">EOJ36_00320</name>
</gene>
<evidence type="ECO:0000313" key="3">
    <source>
        <dbReference type="Proteomes" id="UP000282832"/>
    </source>
</evidence>
<evidence type="ECO:0000256" key="1">
    <source>
        <dbReference type="ARBA" id="ARBA00093770"/>
    </source>
</evidence>
<name>A0A437PW49_9BACT</name>
<protein>
    <submittedName>
        <fullName evidence="2">DUF3109 family protein</fullName>
    </submittedName>
</protein>
<dbReference type="RefSeq" id="WP_127802029.1">
    <property type="nucleotide sequence ID" value="NZ_SACY01000001.1"/>
</dbReference>
<dbReference type="Proteomes" id="UP000282832">
    <property type="component" value="Unassembled WGS sequence"/>
</dbReference>
<reference evidence="2 3" key="1">
    <citation type="submission" date="2019-01" db="EMBL/GenBank/DDBJ databases">
        <authorList>
            <person name="Chen W.-M."/>
        </authorList>
    </citation>
    <scope>NUCLEOTIDE SEQUENCE [LARGE SCALE GENOMIC DNA]</scope>
    <source>
        <strain evidence="2 3">FSY-15</strain>
    </source>
</reference>
<comment type="caution">
    <text evidence="2">The sequence shown here is derived from an EMBL/GenBank/DDBJ whole genome shotgun (WGS) entry which is preliminary data.</text>
</comment>
<dbReference type="Pfam" id="PF11307">
    <property type="entry name" value="DUF3109"/>
    <property type="match status" value="1"/>
</dbReference>
<accession>A0A437PW49</accession>
<evidence type="ECO:0000313" key="2">
    <source>
        <dbReference type="EMBL" id="RVU26476.1"/>
    </source>
</evidence>
<dbReference type="OrthoDB" id="597501at2"/>